<dbReference type="GO" id="GO:0016070">
    <property type="term" value="P:RNA metabolic process"/>
    <property type="evidence" value="ECO:0007669"/>
    <property type="project" value="InterPro"/>
</dbReference>
<comment type="caution">
    <text evidence="3">The sequence shown here is derived from an EMBL/GenBank/DDBJ whole genome shotgun (WGS) entry which is preliminary data.</text>
</comment>
<feature type="compositionally biased region" description="Polar residues" evidence="1">
    <location>
        <begin position="67"/>
        <end position="85"/>
    </location>
</feature>
<evidence type="ECO:0000256" key="1">
    <source>
        <dbReference type="SAM" id="MobiDB-lite"/>
    </source>
</evidence>
<dbReference type="Proteomes" id="UP000481861">
    <property type="component" value="Unassembled WGS sequence"/>
</dbReference>
<reference evidence="3 4" key="1">
    <citation type="submission" date="2020-01" db="EMBL/GenBank/DDBJ databases">
        <authorList>
            <consortium name="DOE Joint Genome Institute"/>
            <person name="Haridas S."/>
            <person name="Albert R."/>
            <person name="Binder M."/>
            <person name="Bloem J."/>
            <person name="Labutti K."/>
            <person name="Salamov A."/>
            <person name="Andreopoulos B."/>
            <person name="Baker S.E."/>
            <person name="Barry K."/>
            <person name="Bills G."/>
            <person name="Bluhm B.H."/>
            <person name="Cannon C."/>
            <person name="Castanera R."/>
            <person name="Culley D.E."/>
            <person name="Daum C."/>
            <person name="Ezra D."/>
            <person name="Gonzalez J.B."/>
            <person name="Henrissat B."/>
            <person name="Kuo A."/>
            <person name="Liang C."/>
            <person name="Lipzen A."/>
            <person name="Lutzoni F."/>
            <person name="Magnuson J."/>
            <person name="Mondo S."/>
            <person name="Nolan M."/>
            <person name="Ohm R."/>
            <person name="Pangilinan J."/>
            <person name="Park H.-J.H."/>
            <person name="Ramirez L."/>
            <person name="Alfaro M."/>
            <person name="Sun H."/>
            <person name="Tritt A."/>
            <person name="Yoshinaga Y."/>
            <person name="Zwiers L.-H.L."/>
            <person name="Turgeon B.G."/>
            <person name="Goodwin S.B."/>
            <person name="Spatafora J.W."/>
            <person name="Crous P.W."/>
            <person name="Grigoriev I.V."/>
        </authorList>
    </citation>
    <scope>NUCLEOTIDE SEQUENCE [LARGE SCALE GENOMIC DNA]</scope>
    <source>
        <strain evidence="3 4">CBS 611.86</strain>
    </source>
</reference>
<feature type="region of interest" description="Disordered" evidence="1">
    <location>
        <begin position="67"/>
        <end position="91"/>
    </location>
</feature>
<evidence type="ECO:0000259" key="2">
    <source>
        <dbReference type="Pfam" id="PF09088"/>
    </source>
</evidence>
<evidence type="ECO:0000313" key="4">
    <source>
        <dbReference type="Proteomes" id="UP000481861"/>
    </source>
</evidence>
<evidence type="ECO:0000313" key="3">
    <source>
        <dbReference type="EMBL" id="KAF2876039.1"/>
    </source>
</evidence>
<dbReference type="Pfam" id="PF09088">
    <property type="entry name" value="MIF4G_like"/>
    <property type="match status" value="1"/>
</dbReference>
<accession>A0A7C8MF07</accession>
<dbReference type="InterPro" id="IPR015172">
    <property type="entry name" value="MIF4G-like_typ-1"/>
</dbReference>
<protein>
    <recommendedName>
        <fullName evidence="2">MIF4G-like type 1 domain-containing protein</fullName>
    </recommendedName>
</protein>
<gene>
    <name evidence="3" type="ORF">BDV95DRAFT_603422</name>
</gene>
<name>A0A7C8MF07_9PLEO</name>
<dbReference type="EMBL" id="JAADJZ010000004">
    <property type="protein sequence ID" value="KAF2876039.1"/>
    <property type="molecule type" value="Genomic_DNA"/>
</dbReference>
<sequence length="91" mass="10642">MTTTSLSTFAKRGTQFDKFRDVVGEYLVDLDCYWSLDTFAKRGTQFNKFRDATGDKVLWKSEHMQSSPNFSRSAMNTSEWNSTLSPLKWRR</sequence>
<dbReference type="AlphaFoldDB" id="A0A7C8MF07"/>
<proteinExistence type="predicted"/>
<keyword evidence="4" id="KW-1185">Reference proteome</keyword>
<organism evidence="3 4">
    <name type="scientific">Massariosphaeria phaeospora</name>
    <dbReference type="NCBI Taxonomy" id="100035"/>
    <lineage>
        <taxon>Eukaryota</taxon>
        <taxon>Fungi</taxon>
        <taxon>Dikarya</taxon>
        <taxon>Ascomycota</taxon>
        <taxon>Pezizomycotina</taxon>
        <taxon>Dothideomycetes</taxon>
        <taxon>Pleosporomycetidae</taxon>
        <taxon>Pleosporales</taxon>
        <taxon>Pleosporales incertae sedis</taxon>
        <taxon>Massariosphaeria</taxon>
    </lineage>
</organism>
<dbReference type="OrthoDB" id="10252707at2759"/>
<feature type="domain" description="MIF4G-like type 1" evidence="2">
    <location>
        <begin position="18"/>
        <end position="71"/>
    </location>
</feature>